<proteinExistence type="predicted"/>
<dbReference type="AlphaFoldDB" id="A0A7J5ZRK4"/>
<sequence>MGWTGFSEDSCPYEVISGGAGGPAFFSEDGCAKGVECEWRGESGVASLRLMISFLPSDVDGRFFGPSEGESEGSARPSAVVTEEKQNPFSLSLVPSSQIQSVHFMKGCRGGGTRCS</sequence>
<reference evidence="1 2" key="1">
    <citation type="submission" date="2020-02" db="EMBL/GenBank/DDBJ databases">
        <title>A chromosome-scale genome assembly of the black bullhead catfish (Ameiurus melas).</title>
        <authorList>
            <person name="Wen M."/>
            <person name="Zham M."/>
            <person name="Cabau C."/>
            <person name="Klopp C."/>
            <person name="Donnadieu C."/>
            <person name="Roques C."/>
            <person name="Bouchez O."/>
            <person name="Lampietro C."/>
            <person name="Jouanno E."/>
            <person name="Herpin A."/>
            <person name="Louis A."/>
            <person name="Berthelot C."/>
            <person name="Parey E."/>
            <person name="Roest-Crollius H."/>
            <person name="Braasch I."/>
            <person name="Postlethwait J."/>
            <person name="Robinson-Rechavi M."/>
            <person name="Echchiki A."/>
            <person name="Begum T."/>
            <person name="Montfort J."/>
            <person name="Schartl M."/>
            <person name="Bobe J."/>
            <person name="Guiguen Y."/>
        </authorList>
    </citation>
    <scope>NUCLEOTIDE SEQUENCE [LARGE SCALE GENOMIC DNA]</scope>
    <source>
        <strain evidence="1">M_S1</strain>
        <tissue evidence="1">Blood</tissue>
    </source>
</reference>
<evidence type="ECO:0000313" key="1">
    <source>
        <dbReference type="EMBL" id="KAF4073282.1"/>
    </source>
</evidence>
<gene>
    <name evidence="1" type="ORF">AMELA_G00257080</name>
</gene>
<comment type="caution">
    <text evidence="1">The sequence shown here is derived from an EMBL/GenBank/DDBJ whole genome shotgun (WGS) entry which is preliminary data.</text>
</comment>
<evidence type="ECO:0000313" key="2">
    <source>
        <dbReference type="Proteomes" id="UP000593565"/>
    </source>
</evidence>
<keyword evidence="2" id="KW-1185">Reference proteome</keyword>
<accession>A0A7J5ZRK4</accession>
<dbReference type="Proteomes" id="UP000593565">
    <property type="component" value="Unassembled WGS sequence"/>
</dbReference>
<organism evidence="1 2">
    <name type="scientific">Ameiurus melas</name>
    <name type="common">Black bullhead</name>
    <name type="synonym">Silurus melas</name>
    <dbReference type="NCBI Taxonomy" id="219545"/>
    <lineage>
        <taxon>Eukaryota</taxon>
        <taxon>Metazoa</taxon>
        <taxon>Chordata</taxon>
        <taxon>Craniata</taxon>
        <taxon>Vertebrata</taxon>
        <taxon>Euteleostomi</taxon>
        <taxon>Actinopterygii</taxon>
        <taxon>Neopterygii</taxon>
        <taxon>Teleostei</taxon>
        <taxon>Ostariophysi</taxon>
        <taxon>Siluriformes</taxon>
        <taxon>Ictaluridae</taxon>
        <taxon>Ameiurus</taxon>
    </lineage>
</organism>
<dbReference type="EMBL" id="JAAGNN010000024">
    <property type="protein sequence ID" value="KAF4073282.1"/>
    <property type="molecule type" value="Genomic_DNA"/>
</dbReference>
<protein>
    <submittedName>
        <fullName evidence="1">Uncharacterized protein</fullName>
    </submittedName>
</protein>
<name>A0A7J5ZRK4_AMEME</name>